<dbReference type="Gene3D" id="1.10.3720.10">
    <property type="entry name" value="MetI-like"/>
    <property type="match status" value="2"/>
</dbReference>
<feature type="transmembrane region" description="Helical" evidence="7">
    <location>
        <begin position="442"/>
        <end position="464"/>
    </location>
</feature>
<proteinExistence type="inferred from homology"/>
<evidence type="ECO:0000256" key="1">
    <source>
        <dbReference type="ARBA" id="ARBA00004651"/>
    </source>
</evidence>
<evidence type="ECO:0000256" key="2">
    <source>
        <dbReference type="ARBA" id="ARBA00022448"/>
    </source>
</evidence>
<feature type="transmembrane region" description="Helical" evidence="7">
    <location>
        <begin position="136"/>
        <end position="155"/>
    </location>
</feature>
<dbReference type="GO" id="GO:0005886">
    <property type="term" value="C:plasma membrane"/>
    <property type="evidence" value="ECO:0007669"/>
    <property type="project" value="UniProtKB-SubCell"/>
</dbReference>
<comment type="caution">
    <text evidence="9">The sequence shown here is derived from an EMBL/GenBank/DDBJ whole genome shotgun (WGS) entry which is preliminary data.</text>
</comment>
<evidence type="ECO:0000256" key="4">
    <source>
        <dbReference type="ARBA" id="ARBA00022692"/>
    </source>
</evidence>
<reference evidence="9 10" key="1">
    <citation type="submission" date="2019-09" db="EMBL/GenBank/DDBJ databases">
        <title>Genome sequence of Rhodovastum atsumiense, a diverse member of the Acetobacteraceae family of non-sulfur purple photosynthetic bacteria.</title>
        <authorList>
            <person name="Meyer T."/>
            <person name="Kyndt J."/>
        </authorList>
    </citation>
    <scope>NUCLEOTIDE SEQUENCE [LARGE SCALE GENOMIC DNA]</scope>
    <source>
        <strain evidence="9 10">DSM 21279</strain>
    </source>
</reference>
<keyword evidence="5 7" id="KW-1133">Transmembrane helix</keyword>
<dbReference type="Proteomes" id="UP000325255">
    <property type="component" value="Unassembled WGS sequence"/>
</dbReference>
<dbReference type="InterPro" id="IPR000515">
    <property type="entry name" value="MetI-like"/>
</dbReference>
<dbReference type="CDD" id="cd06261">
    <property type="entry name" value="TM_PBP2"/>
    <property type="match status" value="1"/>
</dbReference>
<protein>
    <submittedName>
        <fullName evidence="9">Iron ABC transporter permease</fullName>
    </submittedName>
</protein>
<keyword evidence="6 7" id="KW-0472">Membrane</keyword>
<dbReference type="PANTHER" id="PTHR30183:SF2">
    <property type="entry name" value="IRON UTILIZATION PROTEIN"/>
    <property type="match status" value="1"/>
</dbReference>
<dbReference type="InterPro" id="IPR035906">
    <property type="entry name" value="MetI-like_sf"/>
</dbReference>
<sequence length="556" mass="56390">MLRVAATGVASLVALPVAALAILAAQGSGALWPHLAGYVLPDALQQTLVLLLGVGVVAGALGTGAAWLVAWHDFPGRGVLSWALLLPLAVPTYISAYAWLDLLHPAGPVQAALRTLWGGSGHGPLLPDLRSTGGCVLLLGGVLYPYVYLNVRIALASQGAELMNAARSLGASGSMLLWRVGLPMARPAIAVGISLALLEALNDIGASEFLGVRTLTVAISVTWLTRSSLEGAAQLALALLLLVAGVMALERWGRRAAAAAPGSRPPAPVRLRGLPGAAATLACAVPVGLGFAAPAAHLAWSSWTRVAAHGLPAELAAWTGASALLAALAAAATLLGALLVAFCARIGHGRFPLLLAMLGYAMPGGVIAVGLVVALGGVDTLLQATWPLAAAPVLSGSVAAVVLAYLVRFLAIPVGAVDAAYATLGREMDICARSLGARSFTLFARIHLPLLAPALPAAALLVFIDAMKELPATLLLRPLNLETLATALYGEAVRGTYEDGAVAALAIVAAGLVPVVLLARVARFRPPAAPVRARGRPSAVPGTVPVPALRAASPPR</sequence>
<feature type="domain" description="ABC transmembrane type-1" evidence="8">
    <location>
        <begin position="319"/>
        <end position="520"/>
    </location>
</feature>
<comment type="similarity">
    <text evidence="7">Belongs to the binding-protein-dependent transport system permease family.</text>
</comment>
<feature type="transmembrane region" description="Helical" evidence="7">
    <location>
        <begin position="232"/>
        <end position="252"/>
    </location>
</feature>
<dbReference type="PANTHER" id="PTHR30183">
    <property type="entry name" value="MOLYBDENUM TRANSPORT SYSTEM PERMEASE PROTEIN MODB"/>
    <property type="match status" value="1"/>
</dbReference>
<keyword evidence="10" id="KW-1185">Reference proteome</keyword>
<evidence type="ECO:0000256" key="6">
    <source>
        <dbReference type="ARBA" id="ARBA00023136"/>
    </source>
</evidence>
<keyword evidence="2 7" id="KW-0813">Transport</keyword>
<comment type="subcellular location">
    <subcellularLocation>
        <location evidence="1 7">Cell membrane</location>
        <topology evidence="1 7">Multi-pass membrane protein</topology>
    </subcellularLocation>
</comment>
<evidence type="ECO:0000259" key="8">
    <source>
        <dbReference type="PROSITE" id="PS50928"/>
    </source>
</evidence>
<dbReference type="SUPFAM" id="SSF161098">
    <property type="entry name" value="MetI-like"/>
    <property type="match status" value="2"/>
</dbReference>
<feature type="domain" description="ABC transmembrane type-1" evidence="8">
    <location>
        <begin position="44"/>
        <end position="248"/>
    </location>
</feature>
<feature type="transmembrane region" description="Helical" evidence="7">
    <location>
        <begin position="501"/>
        <end position="522"/>
    </location>
</feature>
<dbReference type="GO" id="GO:0055085">
    <property type="term" value="P:transmembrane transport"/>
    <property type="evidence" value="ECO:0007669"/>
    <property type="project" value="InterPro"/>
</dbReference>
<dbReference type="AlphaFoldDB" id="A0A5M6IVG7"/>
<gene>
    <name evidence="9" type="ORF">F1189_10405</name>
</gene>
<feature type="transmembrane region" description="Helical" evidence="7">
    <location>
        <begin position="273"/>
        <end position="295"/>
    </location>
</feature>
<feature type="transmembrane region" description="Helical" evidence="7">
    <location>
        <begin position="353"/>
        <end position="378"/>
    </location>
</feature>
<feature type="transmembrane region" description="Helical" evidence="7">
    <location>
        <begin position="315"/>
        <end position="341"/>
    </location>
</feature>
<evidence type="ECO:0000313" key="9">
    <source>
        <dbReference type="EMBL" id="KAA5612304.1"/>
    </source>
</evidence>
<accession>A0A5M6IVG7</accession>
<evidence type="ECO:0000256" key="5">
    <source>
        <dbReference type="ARBA" id="ARBA00022989"/>
    </source>
</evidence>
<evidence type="ECO:0000256" key="3">
    <source>
        <dbReference type="ARBA" id="ARBA00022475"/>
    </source>
</evidence>
<organism evidence="9 10">
    <name type="scientific">Rhodovastum atsumiense</name>
    <dbReference type="NCBI Taxonomy" id="504468"/>
    <lineage>
        <taxon>Bacteria</taxon>
        <taxon>Pseudomonadati</taxon>
        <taxon>Pseudomonadota</taxon>
        <taxon>Alphaproteobacteria</taxon>
        <taxon>Acetobacterales</taxon>
        <taxon>Acetobacteraceae</taxon>
        <taxon>Rhodovastum</taxon>
    </lineage>
</organism>
<dbReference type="EMBL" id="VWPK01000013">
    <property type="protein sequence ID" value="KAA5612304.1"/>
    <property type="molecule type" value="Genomic_DNA"/>
</dbReference>
<dbReference type="OrthoDB" id="9790211at2"/>
<dbReference type="PROSITE" id="PS50928">
    <property type="entry name" value="ABC_TM1"/>
    <property type="match status" value="2"/>
</dbReference>
<dbReference type="RefSeq" id="WP_150040676.1">
    <property type="nucleotide sequence ID" value="NZ_OW485601.1"/>
</dbReference>
<keyword evidence="4 7" id="KW-0812">Transmembrane</keyword>
<feature type="transmembrane region" description="Helical" evidence="7">
    <location>
        <begin position="176"/>
        <end position="198"/>
    </location>
</feature>
<evidence type="ECO:0000313" key="10">
    <source>
        <dbReference type="Proteomes" id="UP000325255"/>
    </source>
</evidence>
<name>A0A5M6IVG7_9PROT</name>
<dbReference type="Pfam" id="PF00528">
    <property type="entry name" value="BPD_transp_1"/>
    <property type="match status" value="1"/>
</dbReference>
<feature type="transmembrane region" description="Helical" evidence="7">
    <location>
        <begin position="82"/>
        <end position="100"/>
    </location>
</feature>
<feature type="transmembrane region" description="Helical" evidence="7">
    <location>
        <begin position="398"/>
        <end position="421"/>
    </location>
</feature>
<evidence type="ECO:0000256" key="7">
    <source>
        <dbReference type="RuleBase" id="RU363032"/>
    </source>
</evidence>
<keyword evidence="3" id="KW-1003">Cell membrane</keyword>
<feature type="transmembrane region" description="Helical" evidence="7">
    <location>
        <begin position="48"/>
        <end position="70"/>
    </location>
</feature>